<evidence type="ECO:0000256" key="1">
    <source>
        <dbReference type="ARBA" id="ARBA00023015"/>
    </source>
</evidence>
<evidence type="ECO:0000259" key="4">
    <source>
        <dbReference type="PROSITE" id="PS01124"/>
    </source>
</evidence>
<keyword evidence="1" id="KW-0805">Transcription regulation</keyword>
<comment type="caution">
    <text evidence="5">The sequence shown here is derived from an EMBL/GenBank/DDBJ whole genome shotgun (WGS) entry which is preliminary data.</text>
</comment>
<accession>A0A919TQF4</accession>
<protein>
    <recommendedName>
        <fullName evidence="4">HTH araC/xylS-type domain-containing protein</fullName>
    </recommendedName>
</protein>
<dbReference type="PANTHER" id="PTHR46796">
    <property type="entry name" value="HTH-TYPE TRANSCRIPTIONAL ACTIVATOR RHAS-RELATED"/>
    <property type="match status" value="1"/>
</dbReference>
<dbReference type="SUPFAM" id="SSF46689">
    <property type="entry name" value="Homeodomain-like"/>
    <property type="match status" value="1"/>
</dbReference>
<sequence length="235" mass="24910">MLGYGGFRSGTGVALRHRVLPAVAAVLVIDVDSGEAVVTGPRTRALLAAERWGHGVTVGLTPAGVAAVLGMPMGEVAETIVPFDSPGLVEMLATTDAWAARFAILDGWMRRTAREANYPADTRLVAAWKRLQRSGPTGVDEAAALLGVRRRRLEQAFRQYVGVAPGSVARVARFQRAAGMLAGQVTLGRVAAECGYADQPHLTREVRAMSGCTPAELRQHLHAAQSFKTSTAILS</sequence>
<dbReference type="SMART" id="SM00342">
    <property type="entry name" value="HTH_ARAC"/>
    <property type="match status" value="1"/>
</dbReference>
<dbReference type="Pfam" id="PF12833">
    <property type="entry name" value="HTH_18"/>
    <property type="match status" value="1"/>
</dbReference>
<reference evidence="5" key="1">
    <citation type="submission" date="2021-01" db="EMBL/GenBank/DDBJ databases">
        <title>Whole genome shotgun sequence of Actinoplanes siamensis NBRC 109076.</title>
        <authorList>
            <person name="Komaki H."/>
            <person name="Tamura T."/>
        </authorList>
    </citation>
    <scope>NUCLEOTIDE SEQUENCE</scope>
    <source>
        <strain evidence="5">NBRC 109076</strain>
    </source>
</reference>
<dbReference type="InterPro" id="IPR050204">
    <property type="entry name" value="AraC_XylS_family_regulators"/>
</dbReference>
<dbReference type="Proteomes" id="UP000629619">
    <property type="component" value="Unassembled WGS sequence"/>
</dbReference>
<gene>
    <name evidence="5" type="ORF">Asi03nite_73280</name>
</gene>
<evidence type="ECO:0000313" key="5">
    <source>
        <dbReference type="EMBL" id="GIF09790.1"/>
    </source>
</evidence>
<proteinExistence type="predicted"/>
<dbReference type="Gene3D" id="1.10.10.60">
    <property type="entry name" value="Homeodomain-like"/>
    <property type="match status" value="1"/>
</dbReference>
<dbReference type="GO" id="GO:0003700">
    <property type="term" value="F:DNA-binding transcription factor activity"/>
    <property type="evidence" value="ECO:0007669"/>
    <property type="project" value="InterPro"/>
</dbReference>
<dbReference type="EMBL" id="BOMW01000102">
    <property type="protein sequence ID" value="GIF09790.1"/>
    <property type="molecule type" value="Genomic_DNA"/>
</dbReference>
<dbReference type="AlphaFoldDB" id="A0A919TQF4"/>
<organism evidence="5 6">
    <name type="scientific">Actinoplanes siamensis</name>
    <dbReference type="NCBI Taxonomy" id="1223317"/>
    <lineage>
        <taxon>Bacteria</taxon>
        <taxon>Bacillati</taxon>
        <taxon>Actinomycetota</taxon>
        <taxon>Actinomycetes</taxon>
        <taxon>Micromonosporales</taxon>
        <taxon>Micromonosporaceae</taxon>
        <taxon>Actinoplanes</taxon>
    </lineage>
</organism>
<name>A0A919TQF4_9ACTN</name>
<dbReference type="InterPro" id="IPR018060">
    <property type="entry name" value="HTH_AraC"/>
</dbReference>
<keyword evidence="3" id="KW-0804">Transcription</keyword>
<evidence type="ECO:0000256" key="3">
    <source>
        <dbReference type="ARBA" id="ARBA00023163"/>
    </source>
</evidence>
<keyword evidence="6" id="KW-1185">Reference proteome</keyword>
<keyword evidence="2" id="KW-0238">DNA-binding</keyword>
<evidence type="ECO:0000256" key="2">
    <source>
        <dbReference type="ARBA" id="ARBA00023125"/>
    </source>
</evidence>
<dbReference type="GO" id="GO:0043565">
    <property type="term" value="F:sequence-specific DNA binding"/>
    <property type="evidence" value="ECO:0007669"/>
    <property type="project" value="InterPro"/>
</dbReference>
<dbReference type="PANTHER" id="PTHR46796:SF15">
    <property type="entry name" value="BLL1074 PROTEIN"/>
    <property type="match status" value="1"/>
</dbReference>
<feature type="domain" description="HTH araC/xylS-type" evidence="4">
    <location>
        <begin position="129"/>
        <end position="220"/>
    </location>
</feature>
<dbReference type="PROSITE" id="PS01124">
    <property type="entry name" value="HTH_ARAC_FAMILY_2"/>
    <property type="match status" value="1"/>
</dbReference>
<evidence type="ECO:0000313" key="6">
    <source>
        <dbReference type="Proteomes" id="UP000629619"/>
    </source>
</evidence>
<dbReference type="InterPro" id="IPR009057">
    <property type="entry name" value="Homeodomain-like_sf"/>
</dbReference>